<accession>A0A9W9W1I2</accession>
<keyword evidence="1" id="KW-0805">Transcription regulation</keyword>
<dbReference type="GO" id="GO:0003677">
    <property type="term" value="F:DNA binding"/>
    <property type="evidence" value="ECO:0007669"/>
    <property type="project" value="InterPro"/>
</dbReference>
<dbReference type="PANTHER" id="PTHR47424:SF6">
    <property type="entry name" value="PROLINE UTILIZATION TRANS-ACTIVATOR"/>
    <property type="match status" value="1"/>
</dbReference>
<evidence type="ECO:0000259" key="4">
    <source>
        <dbReference type="SMART" id="SM00906"/>
    </source>
</evidence>
<evidence type="ECO:0000256" key="2">
    <source>
        <dbReference type="ARBA" id="ARBA00023163"/>
    </source>
</evidence>
<dbReference type="InterPro" id="IPR051127">
    <property type="entry name" value="Fungal_SecMet_Regulators"/>
</dbReference>
<dbReference type="InterPro" id="IPR007219">
    <property type="entry name" value="XnlR_reg_dom"/>
</dbReference>
<organism evidence="5 6">
    <name type="scientific">Penicillium cosmopolitanum</name>
    <dbReference type="NCBI Taxonomy" id="1131564"/>
    <lineage>
        <taxon>Eukaryota</taxon>
        <taxon>Fungi</taxon>
        <taxon>Dikarya</taxon>
        <taxon>Ascomycota</taxon>
        <taxon>Pezizomycotina</taxon>
        <taxon>Eurotiomycetes</taxon>
        <taxon>Eurotiomycetidae</taxon>
        <taxon>Eurotiales</taxon>
        <taxon>Aspergillaceae</taxon>
        <taxon>Penicillium</taxon>
    </lineage>
</organism>
<dbReference type="GO" id="GO:0006351">
    <property type="term" value="P:DNA-templated transcription"/>
    <property type="evidence" value="ECO:0007669"/>
    <property type="project" value="InterPro"/>
</dbReference>
<dbReference type="EMBL" id="JAPZBU010000006">
    <property type="protein sequence ID" value="KAJ5396761.1"/>
    <property type="molecule type" value="Genomic_DNA"/>
</dbReference>
<sequence length="563" mass="62709">MSYTPQEQAPHFNSNAGGLFPQHRTPLQLHQSQNGPYANLRLPSVEEAYQLLDTVLLYLCGTQHYFDERELSDQLMIFYRNNFDAGQRTSIWYLHILLVFAIGKLLRGDLDGTSEPPGFALFNEVLRLLPGISEIRAHGVAGIEILALIAVYYQNIDCKDDAATHIGLAFRLALLHKLNRKTTLEQLQPSQATHVNRIWWTVQMHDKRLTIATGCPLSLDDKMIASPLPTASPGFSAPWAILLNIEIVQIQSRIYSVLYSNETCSENTFCNNVQDIMSTLTEIAKAIPQNPSRPIKSNRDPSKLGIRTSISLFTMLYQAIILTLRPVLLHLTKLILDRETTFAESSSALQQLARICIEAARNNLKHMLILNDEKIISVFGFFDLDAVFSSSFVLLLAAIISSPNPSDSSNFPFLTSSPGIKEGLQLLDYLAGRQNHAAGARRDQLQSLHERLPSFMQGICTSEVKPEASSASQTELNNMGVANARASSAEANFYQAGVSQYDAIMGSYTSGTVEGDFVPITLPVEFSDDPHAMYSLFHDQGLSLTGENQADFEELQRHFLWNE</sequence>
<proteinExistence type="predicted"/>
<name>A0A9W9W1I2_9EURO</name>
<evidence type="ECO:0000256" key="1">
    <source>
        <dbReference type="ARBA" id="ARBA00023015"/>
    </source>
</evidence>
<keyword evidence="2" id="KW-0804">Transcription</keyword>
<feature type="domain" description="Xylanolytic transcriptional activator regulatory" evidence="4">
    <location>
        <begin position="162"/>
        <end position="235"/>
    </location>
</feature>
<dbReference type="CDD" id="cd12148">
    <property type="entry name" value="fungal_TF_MHR"/>
    <property type="match status" value="1"/>
</dbReference>
<dbReference type="GeneID" id="81368491"/>
<evidence type="ECO:0000313" key="5">
    <source>
        <dbReference type="EMBL" id="KAJ5396761.1"/>
    </source>
</evidence>
<evidence type="ECO:0000313" key="6">
    <source>
        <dbReference type="Proteomes" id="UP001147747"/>
    </source>
</evidence>
<dbReference type="GO" id="GO:0008270">
    <property type="term" value="F:zinc ion binding"/>
    <property type="evidence" value="ECO:0007669"/>
    <property type="project" value="InterPro"/>
</dbReference>
<comment type="caution">
    <text evidence="5">The sequence shown here is derived from an EMBL/GenBank/DDBJ whole genome shotgun (WGS) entry which is preliminary data.</text>
</comment>
<dbReference type="RefSeq" id="XP_056488813.1">
    <property type="nucleotide sequence ID" value="XM_056629511.1"/>
</dbReference>
<keyword evidence="6" id="KW-1185">Reference proteome</keyword>
<dbReference type="AlphaFoldDB" id="A0A9W9W1I2"/>
<keyword evidence="3" id="KW-0539">Nucleus</keyword>
<dbReference type="Pfam" id="PF04082">
    <property type="entry name" value="Fungal_trans"/>
    <property type="match status" value="1"/>
</dbReference>
<dbReference type="OrthoDB" id="3266505at2759"/>
<evidence type="ECO:0000256" key="3">
    <source>
        <dbReference type="ARBA" id="ARBA00023242"/>
    </source>
</evidence>
<gene>
    <name evidence="5" type="ORF">N7509_004874</name>
</gene>
<dbReference type="Proteomes" id="UP001147747">
    <property type="component" value="Unassembled WGS sequence"/>
</dbReference>
<reference evidence="5" key="1">
    <citation type="submission" date="2022-12" db="EMBL/GenBank/DDBJ databases">
        <authorList>
            <person name="Petersen C."/>
        </authorList>
    </citation>
    <scope>NUCLEOTIDE SEQUENCE</scope>
    <source>
        <strain evidence="5">IBT 29677</strain>
    </source>
</reference>
<dbReference type="SMART" id="SM00906">
    <property type="entry name" value="Fungal_trans"/>
    <property type="match status" value="1"/>
</dbReference>
<dbReference type="PANTHER" id="PTHR47424">
    <property type="entry name" value="REGULATORY PROTEIN GAL4"/>
    <property type="match status" value="1"/>
</dbReference>
<protein>
    <recommendedName>
        <fullName evidence="4">Xylanolytic transcriptional activator regulatory domain-containing protein</fullName>
    </recommendedName>
</protein>
<reference evidence="5" key="2">
    <citation type="journal article" date="2023" name="IMA Fungus">
        <title>Comparative genomic study of the Penicillium genus elucidates a diverse pangenome and 15 lateral gene transfer events.</title>
        <authorList>
            <person name="Petersen C."/>
            <person name="Sorensen T."/>
            <person name="Nielsen M.R."/>
            <person name="Sondergaard T.E."/>
            <person name="Sorensen J.L."/>
            <person name="Fitzpatrick D.A."/>
            <person name="Frisvad J.C."/>
            <person name="Nielsen K.L."/>
        </authorList>
    </citation>
    <scope>NUCLEOTIDE SEQUENCE</scope>
    <source>
        <strain evidence="5">IBT 29677</strain>
    </source>
</reference>